<dbReference type="OrthoDB" id="9775557at2"/>
<dbReference type="EMBL" id="CP030840">
    <property type="protein sequence ID" value="AXC10236.1"/>
    <property type="molecule type" value="Genomic_DNA"/>
</dbReference>
<dbReference type="PANTHER" id="PTHR46331:SF2">
    <property type="entry name" value="VALACYCLOVIR HYDROLASE"/>
    <property type="match status" value="1"/>
</dbReference>
<dbReference type="Gene3D" id="3.40.50.1820">
    <property type="entry name" value="alpha/beta hydrolase"/>
    <property type="match status" value="1"/>
</dbReference>
<dbReference type="KEGG" id="abas:ACPOL_0879"/>
<keyword evidence="3" id="KW-0378">Hydrolase</keyword>
<dbReference type="PRINTS" id="PR00111">
    <property type="entry name" value="ABHYDROLASE"/>
</dbReference>
<evidence type="ECO:0000313" key="4">
    <source>
        <dbReference type="Proteomes" id="UP000253606"/>
    </source>
</evidence>
<keyword evidence="1" id="KW-0732">Signal</keyword>
<evidence type="ECO:0000256" key="1">
    <source>
        <dbReference type="SAM" id="SignalP"/>
    </source>
</evidence>
<sequence>MRVRGAVPRHKTVFRLLLLIAACCSGSSSQSSSLRWNTLPPTPAPVSGLKRTSVHIRGISLFYSDTLGSFPGRPPVILLHGGLANSDYWGNQIRALMPGHRVLAIDSRGHGRSTRDSRPYGYDLMADDVIALMDKLHIAQADFVGWSDGAILSLDLAIRYPARVRRVFCFAANTRTAGLIPDGDKSANFSRFTTRAGEEYRRLSSTPGEYSAFVEQISHMWDTQPDWRDAQLTSIAARVLVADGDHDEVIRRDHTEYIARTIPGAGLLILPNTSHFAFLQDPVLFNAAMLDFLDRP</sequence>
<dbReference type="GO" id="GO:0017171">
    <property type="term" value="F:serine hydrolase activity"/>
    <property type="evidence" value="ECO:0007669"/>
    <property type="project" value="TreeGrafter"/>
</dbReference>
<gene>
    <name evidence="3" type="ORF">ACPOL_0879</name>
</gene>
<dbReference type="Proteomes" id="UP000253606">
    <property type="component" value="Chromosome"/>
</dbReference>
<evidence type="ECO:0000259" key="2">
    <source>
        <dbReference type="Pfam" id="PF00561"/>
    </source>
</evidence>
<evidence type="ECO:0000313" key="3">
    <source>
        <dbReference type="EMBL" id="AXC10236.1"/>
    </source>
</evidence>
<name>A0A2Z5FUZ9_9BACT</name>
<reference evidence="3 4" key="1">
    <citation type="journal article" date="2018" name="Front. Microbiol.">
        <title>Hydrolytic Capabilities as a Key to Environmental Success: Chitinolytic and Cellulolytic Acidobacteria From Acidic Sub-arctic Soils and Boreal Peatlands.</title>
        <authorList>
            <person name="Belova S.E."/>
            <person name="Ravin N.V."/>
            <person name="Pankratov T.A."/>
            <person name="Rakitin A.L."/>
            <person name="Ivanova A.A."/>
            <person name="Beletsky A.V."/>
            <person name="Mardanov A.V."/>
            <person name="Sinninghe Damste J.S."/>
            <person name="Dedysh S.N."/>
        </authorList>
    </citation>
    <scope>NUCLEOTIDE SEQUENCE [LARGE SCALE GENOMIC DNA]</scope>
    <source>
        <strain evidence="3 4">SBC82</strain>
    </source>
</reference>
<keyword evidence="4" id="KW-1185">Reference proteome</keyword>
<organism evidence="3 4">
    <name type="scientific">Acidisarcina polymorpha</name>
    <dbReference type="NCBI Taxonomy" id="2211140"/>
    <lineage>
        <taxon>Bacteria</taxon>
        <taxon>Pseudomonadati</taxon>
        <taxon>Acidobacteriota</taxon>
        <taxon>Terriglobia</taxon>
        <taxon>Terriglobales</taxon>
        <taxon>Acidobacteriaceae</taxon>
        <taxon>Acidisarcina</taxon>
    </lineage>
</organism>
<dbReference type="PANTHER" id="PTHR46331">
    <property type="entry name" value="VALACYCLOVIR HYDROLASE"/>
    <property type="match status" value="1"/>
</dbReference>
<accession>A0A2Z5FUZ9</accession>
<dbReference type="InterPro" id="IPR000073">
    <property type="entry name" value="AB_hydrolase_1"/>
</dbReference>
<feature type="signal peptide" evidence="1">
    <location>
        <begin position="1"/>
        <end position="33"/>
    </location>
</feature>
<dbReference type="AlphaFoldDB" id="A0A2Z5FUZ9"/>
<dbReference type="SUPFAM" id="SSF53474">
    <property type="entry name" value="alpha/beta-Hydrolases"/>
    <property type="match status" value="1"/>
</dbReference>
<dbReference type="InterPro" id="IPR029058">
    <property type="entry name" value="AB_hydrolase_fold"/>
</dbReference>
<proteinExistence type="predicted"/>
<feature type="chain" id="PRO_5016391754" evidence="1">
    <location>
        <begin position="34"/>
        <end position="296"/>
    </location>
</feature>
<protein>
    <submittedName>
        <fullName evidence="3">Alpha/beta hydrolase fold</fullName>
    </submittedName>
</protein>
<dbReference type="Pfam" id="PF00561">
    <property type="entry name" value="Abhydrolase_1"/>
    <property type="match status" value="1"/>
</dbReference>
<dbReference type="RefSeq" id="WP_114205911.1">
    <property type="nucleotide sequence ID" value="NZ_CP030840.1"/>
</dbReference>
<feature type="domain" description="AB hydrolase-1" evidence="2">
    <location>
        <begin position="74"/>
        <end position="172"/>
    </location>
</feature>